<feature type="compositionally biased region" description="Polar residues" evidence="1">
    <location>
        <begin position="20"/>
        <end position="29"/>
    </location>
</feature>
<name>A0A5N5Q7P2_9AGAM</name>
<dbReference type="AlphaFoldDB" id="A0A5N5Q7P2"/>
<feature type="region of interest" description="Disordered" evidence="1">
    <location>
        <begin position="1"/>
        <end position="41"/>
    </location>
</feature>
<keyword evidence="3" id="KW-1185">Reference proteome</keyword>
<sequence>MEHLERAGVPTQEPAIMTDPGQNFSSSQNVRRRGIEQDCDTPRTGNDTRCFSSVLNLEALGVEVDRKYFATAAEAIGRFLDVRQPHLPQVSTSFRAPGLEEDDKFKGARRTRGVPGTELDSGSRTVVGEFVGVESRTYNDDPWSPRAGAVSTPDLIPVSRPERERCTTGTYPTEDEAGAQYINFDADGGRGSMAVEPE</sequence>
<evidence type="ECO:0000313" key="2">
    <source>
        <dbReference type="EMBL" id="KAB5587790.1"/>
    </source>
</evidence>
<evidence type="ECO:0000256" key="1">
    <source>
        <dbReference type="SAM" id="MobiDB-lite"/>
    </source>
</evidence>
<feature type="region of interest" description="Disordered" evidence="1">
    <location>
        <begin position="138"/>
        <end position="176"/>
    </location>
</feature>
<dbReference type="EMBL" id="SSOP01000779">
    <property type="protein sequence ID" value="KAB5587790.1"/>
    <property type="molecule type" value="Genomic_DNA"/>
</dbReference>
<protein>
    <submittedName>
        <fullName evidence="2">Uncharacterized protein</fullName>
    </submittedName>
</protein>
<comment type="caution">
    <text evidence="2">The sequence shown here is derived from an EMBL/GenBank/DDBJ whole genome shotgun (WGS) entry which is preliminary data.</text>
</comment>
<reference evidence="2 3" key="1">
    <citation type="journal article" date="2019" name="Fungal Biol. Biotechnol.">
        <title>Draft genome sequence of fastidious pathogen Ceratobasidium theobromae, which causes vascular-streak dieback in Theobroma cacao.</title>
        <authorList>
            <person name="Ali S.S."/>
            <person name="Asman A."/>
            <person name="Shao J."/>
            <person name="Firmansyah A.P."/>
            <person name="Susilo A.W."/>
            <person name="Rosmana A."/>
            <person name="McMahon P."/>
            <person name="Junaid M."/>
            <person name="Guest D."/>
            <person name="Kheng T.Y."/>
            <person name="Meinhardt L.W."/>
            <person name="Bailey B.A."/>
        </authorList>
    </citation>
    <scope>NUCLEOTIDE SEQUENCE [LARGE SCALE GENOMIC DNA]</scope>
    <source>
        <strain evidence="2 3">CT2</strain>
    </source>
</reference>
<dbReference type="Proteomes" id="UP000383932">
    <property type="component" value="Unassembled WGS sequence"/>
</dbReference>
<accession>A0A5N5Q7P2</accession>
<organism evidence="2 3">
    <name type="scientific">Ceratobasidium theobromae</name>
    <dbReference type="NCBI Taxonomy" id="1582974"/>
    <lineage>
        <taxon>Eukaryota</taxon>
        <taxon>Fungi</taxon>
        <taxon>Dikarya</taxon>
        <taxon>Basidiomycota</taxon>
        <taxon>Agaricomycotina</taxon>
        <taxon>Agaricomycetes</taxon>
        <taxon>Cantharellales</taxon>
        <taxon>Ceratobasidiaceae</taxon>
        <taxon>Ceratobasidium</taxon>
    </lineage>
</organism>
<proteinExistence type="predicted"/>
<evidence type="ECO:0000313" key="3">
    <source>
        <dbReference type="Proteomes" id="UP000383932"/>
    </source>
</evidence>
<gene>
    <name evidence="2" type="ORF">CTheo_8767</name>
</gene>